<dbReference type="GO" id="GO:0005576">
    <property type="term" value="C:extracellular region"/>
    <property type="evidence" value="ECO:0007669"/>
    <property type="project" value="InterPro"/>
</dbReference>
<evidence type="ECO:0000313" key="9">
    <source>
        <dbReference type="EMBL" id="OAE24029.1"/>
    </source>
</evidence>
<evidence type="ECO:0000256" key="3">
    <source>
        <dbReference type="ARBA" id="ARBA00022525"/>
    </source>
</evidence>
<organism evidence="9 10">
    <name type="scientific">Marchantia polymorpha subsp. ruderalis</name>
    <dbReference type="NCBI Taxonomy" id="1480154"/>
    <lineage>
        <taxon>Eukaryota</taxon>
        <taxon>Viridiplantae</taxon>
        <taxon>Streptophyta</taxon>
        <taxon>Embryophyta</taxon>
        <taxon>Marchantiophyta</taxon>
        <taxon>Marchantiopsida</taxon>
        <taxon>Marchantiidae</taxon>
        <taxon>Marchantiales</taxon>
        <taxon>Marchantiaceae</taxon>
        <taxon>Marchantia</taxon>
    </lineage>
</organism>
<dbReference type="Gene3D" id="2.60.40.760">
    <property type="entry name" value="Expansin, cellulose-binding-like domain"/>
    <property type="match status" value="1"/>
</dbReference>
<evidence type="ECO:0000259" key="7">
    <source>
        <dbReference type="PROSITE" id="PS50842"/>
    </source>
</evidence>
<gene>
    <name evidence="9" type="ORF">AXG93_4079s1180</name>
</gene>
<dbReference type="PROSITE" id="PS50842">
    <property type="entry name" value="EXPANSIN_EG45"/>
    <property type="match status" value="1"/>
</dbReference>
<dbReference type="CDD" id="cd22274">
    <property type="entry name" value="DPBB_EXPA_N"/>
    <property type="match status" value="1"/>
</dbReference>
<evidence type="ECO:0000256" key="5">
    <source>
        <dbReference type="ARBA" id="ARBA00023136"/>
    </source>
</evidence>
<name>A0A176VT87_MARPO</name>
<dbReference type="SUPFAM" id="SSF50685">
    <property type="entry name" value="Barwin-like endoglucanases"/>
    <property type="match status" value="1"/>
</dbReference>
<dbReference type="SMART" id="SM00837">
    <property type="entry name" value="DPBB_1"/>
    <property type="match status" value="1"/>
</dbReference>
<evidence type="ECO:0000313" key="10">
    <source>
        <dbReference type="Proteomes" id="UP000077202"/>
    </source>
</evidence>
<dbReference type="AlphaFoldDB" id="A0A176VT87"/>
<dbReference type="PROSITE" id="PS50843">
    <property type="entry name" value="EXPANSIN_CBD"/>
    <property type="match status" value="1"/>
</dbReference>
<dbReference type="SUPFAM" id="SSF49590">
    <property type="entry name" value="PHL pollen allergen"/>
    <property type="match status" value="1"/>
</dbReference>
<comment type="function">
    <text evidence="6">Causes loosening and extension of plant cell walls by disrupting non-covalent bonding between cellulose microfibrils and matrix glucans. No enzymatic activity has been found.</text>
</comment>
<comment type="similarity">
    <text evidence="1 6">Belongs to the expansin family. Expansin A subfamily.</text>
</comment>
<keyword evidence="10" id="KW-1185">Reference proteome</keyword>
<dbReference type="InterPro" id="IPR036749">
    <property type="entry name" value="Expansin_CBD_sf"/>
</dbReference>
<dbReference type="EMBL" id="LVLJ01002688">
    <property type="protein sequence ID" value="OAE24029.1"/>
    <property type="molecule type" value="Genomic_DNA"/>
</dbReference>
<keyword evidence="5" id="KW-0472">Membrane</keyword>
<evidence type="ECO:0000256" key="1">
    <source>
        <dbReference type="ARBA" id="ARBA00005392"/>
    </source>
</evidence>
<dbReference type="Pfam" id="PF03330">
    <property type="entry name" value="DPBB_1"/>
    <property type="match status" value="1"/>
</dbReference>
<proteinExistence type="inferred from homology"/>
<dbReference type="InterPro" id="IPR007112">
    <property type="entry name" value="Expansin/allergen_DPBB_dom"/>
</dbReference>
<dbReference type="InterPro" id="IPR007118">
    <property type="entry name" value="Expan_Lol_pI"/>
</dbReference>
<keyword evidence="2 6" id="KW-0134">Cell wall</keyword>
<keyword evidence="4 6" id="KW-0732">Signal</keyword>
<dbReference type="InterPro" id="IPR036908">
    <property type="entry name" value="RlpA-like_sf"/>
</dbReference>
<dbReference type="PRINTS" id="PR01226">
    <property type="entry name" value="EXPANSIN"/>
</dbReference>
<feature type="chain" id="PRO_5015212018" description="Expansin" evidence="6">
    <location>
        <begin position="29"/>
        <end position="264"/>
    </location>
</feature>
<dbReference type="GO" id="GO:0009664">
    <property type="term" value="P:plant-type cell wall organization"/>
    <property type="evidence" value="ECO:0007669"/>
    <property type="project" value="InterPro"/>
</dbReference>
<comment type="subcellular location">
    <subcellularLocation>
        <location evidence="6">Secreted</location>
        <location evidence="6">Cell wall</location>
    </subcellularLocation>
    <subcellularLocation>
        <location evidence="6">Membrane</location>
        <topology evidence="6">Peripheral membrane protein</topology>
    </subcellularLocation>
</comment>
<keyword evidence="3 6" id="KW-0964">Secreted</keyword>
<dbReference type="PRINTS" id="PR01225">
    <property type="entry name" value="EXPANSNFAMLY"/>
</dbReference>
<dbReference type="GO" id="GO:0016020">
    <property type="term" value="C:membrane"/>
    <property type="evidence" value="ECO:0007669"/>
    <property type="project" value="UniProtKB-SubCell"/>
</dbReference>
<dbReference type="PANTHER" id="PTHR31867">
    <property type="entry name" value="EXPANSIN-A15"/>
    <property type="match status" value="1"/>
</dbReference>
<evidence type="ECO:0000256" key="4">
    <source>
        <dbReference type="ARBA" id="ARBA00022729"/>
    </source>
</evidence>
<protein>
    <recommendedName>
        <fullName evidence="6">Expansin</fullName>
    </recommendedName>
</protein>
<accession>A0A176VT87</accession>
<sequence>MKGSGVGFVATLFASILLILNNGELTKAYDPYAVATTSWMSAKATFYGGQDASGTMNGGCGYANPFTLGYGAQTAALSNALFNKGLTCGACFEIKCAITATAYAKQWCYANSPSIYITATNLCPQGSYGGWCNGANLHFDLAYAAFTKLARENAGVIPVNYRRTPCKKSGGIKFQLNGNTYWNLVLIYNVGGGGNVAAAAIKGSRSNFYTMNQNWGMNWESYSNLVGQALTFKITLGNGRSATFYNVAPAGWRFGQTYQAAYNF</sequence>
<dbReference type="Gene3D" id="2.40.40.10">
    <property type="entry name" value="RlpA-like domain"/>
    <property type="match status" value="1"/>
</dbReference>
<evidence type="ECO:0000256" key="2">
    <source>
        <dbReference type="ARBA" id="ARBA00022512"/>
    </source>
</evidence>
<feature type="domain" description="Expansin-like CBD" evidence="8">
    <location>
        <begin position="181"/>
        <end position="260"/>
    </location>
</feature>
<dbReference type="InterPro" id="IPR002963">
    <property type="entry name" value="Expansin"/>
</dbReference>
<feature type="domain" description="Expansin-like EG45" evidence="7">
    <location>
        <begin position="57"/>
        <end position="171"/>
    </location>
</feature>
<feature type="signal peptide" evidence="6">
    <location>
        <begin position="1"/>
        <end position="28"/>
    </location>
</feature>
<keyword evidence="6" id="KW-0961">Cell wall biogenesis/degradation</keyword>
<dbReference type="InterPro" id="IPR009009">
    <property type="entry name" value="RlpA-like_DPBB"/>
</dbReference>
<evidence type="ECO:0000259" key="8">
    <source>
        <dbReference type="PROSITE" id="PS50843"/>
    </source>
</evidence>
<dbReference type="Proteomes" id="UP000077202">
    <property type="component" value="Unassembled WGS sequence"/>
</dbReference>
<comment type="caution">
    <text evidence="9">The sequence shown here is derived from an EMBL/GenBank/DDBJ whole genome shotgun (WGS) entry which is preliminary data.</text>
</comment>
<reference evidence="9" key="1">
    <citation type="submission" date="2016-03" db="EMBL/GenBank/DDBJ databases">
        <title>Mechanisms controlling the formation of the plant cell surface in tip-growing cells are functionally conserved among land plants.</title>
        <authorList>
            <person name="Honkanen S."/>
            <person name="Jones V.A."/>
            <person name="Morieri G."/>
            <person name="Champion C."/>
            <person name="Hetherington A.J."/>
            <person name="Kelly S."/>
            <person name="Saint-Marcoux D."/>
            <person name="Proust H."/>
            <person name="Prescott H."/>
            <person name="Dolan L."/>
        </authorList>
    </citation>
    <scope>NUCLEOTIDE SEQUENCE [LARGE SCALE GENOMIC DNA]</scope>
    <source>
        <tissue evidence="9">Whole gametophyte</tissue>
    </source>
</reference>
<dbReference type="InterPro" id="IPR007117">
    <property type="entry name" value="Expansin_CBD"/>
</dbReference>
<evidence type="ECO:0000256" key="6">
    <source>
        <dbReference type="RuleBase" id="RU365023"/>
    </source>
</evidence>
<dbReference type="Pfam" id="PF01357">
    <property type="entry name" value="Expansin_C"/>
    <property type="match status" value="1"/>
</dbReference>